<accession>A0ABS8JID0</accession>
<keyword evidence="4" id="KW-1185">Reference proteome</keyword>
<comment type="caution">
    <text evidence="3">The sequence shown here is derived from an EMBL/GenBank/DDBJ whole genome shotgun (WGS) entry which is preliminary data.</text>
</comment>
<evidence type="ECO:0000256" key="1">
    <source>
        <dbReference type="SAM" id="SignalP"/>
    </source>
</evidence>
<proteinExistence type="predicted"/>
<feature type="domain" description="DUF4142" evidence="2">
    <location>
        <begin position="38"/>
        <end position="177"/>
    </location>
</feature>
<dbReference type="EMBL" id="JAJGAK010000002">
    <property type="protein sequence ID" value="MCC8363361.1"/>
    <property type="molecule type" value="Genomic_DNA"/>
</dbReference>
<name>A0ABS8JID0_9GAMM</name>
<keyword evidence="1" id="KW-0732">Signal</keyword>
<evidence type="ECO:0000259" key="2">
    <source>
        <dbReference type="Pfam" id="PF13628"/>
    </source>
</evidence>
<feature type="chain" id="PRO_5045915172" evidence="1">
    <location>
        <begin position="26"/>
        <end position="181"/>
    </location>
</feature>
<protein>
    <submittedName>
        <fullName evidence="3">DUF4142 domain-containing protein</fullName>
    </submittedName>
</protein>
<reference evidence="3" key="1">
    <citation type="submission" date="2021-10" db="EMBL/GenBank/DDBJ databases">
        <authorList>
            <person name="Lyu M."/>
            <person name="Wang X."/>
            <person name="Meng X."/>
            <person name="Xu K."/>
        </authorList>
    </citation>
    <scope>NUCLEOTIDE SEQUENCE</scope>
    <source>
        <strain evidence="3">A6</strain>
    </source>
</reference>
<dbReference type="Proteomes" id="UP001165293">
    <property type="component" value="Unassembled WGS sequence"/>
</dbReference>
<sequence>MNRDMQSLSLAAALAALLAAPVVTASETPATAASDVSADADALSIVATVDKDEIAAAKQAQGKKLDAGAMDYARMMERDHKSNLDATRALAKQGGKEMSADAKQVHDKNAATLARIGKLDGAEYQAAYVDAMVKGHTEVLAKLDNELIPNAKDADVKAHLQKTRTAVSTHLDHAKSLQAAR</sequence>
<evidence type="ECO:0000313" key="3">
    <source>
        <dbReference type="EMBL" id="MCC8363361.1"/>
    </source>
</evidence>
<dbReference type="Pfam" id="PF13628">
    <property type="entry name" value="DUF4142"/>
    <property type="match status" value="1"/>
</dbReference>
<evidence type="ECO:0000313" key="4">
    <source>
        <dbReference type="Proteomes" id="UP001165293"/>
    </source>
</evidence>
<dbReference type="PANTHER" id="PTHR38593">
    <property type="entry name" value="BLR2558 PROTEIN"/>
    <property type="match status" value="1"/>
</dbReference>
<dbReference type="RefSeq" id="WP_230526991.1">
    <property type="nucleotide sequence ID" value="NZ_JAJGAK010000002.1"/>
</dbReference>
<organism evidence="3 4">
    <name type="scientific">Noviluteimonas lactosilytica</name>
    <dbReference type="NCBI Taxonomy" id="2888523"/>
    <lineage>
        <taxon>Bacteria</taxon>
        <taxon>Pseudomonadati</taxon>
        <taxon>Pseudomonadota</taxon>
        <taxon>Gammaproteobacteria</taxon>
        <taxon>Lysobacterales</taxon>
        <taxon>Lysobacteraceae</taxon>
        <taxon>Noviluteimonas</taxon>
    </lineage>
</organism>
<dbReference type="PANTHER" id="PTHR38593:SF1">
    <property type="entry name" value="BLR2558 PROTEIN"/>
    <property type="match status" value="1"/>
</dbReference>
<gene>
    <name evidence="3" type="ORF">LK996_09785</name>
</gene>
<feature type="signal peptide" evidence="1">
    <location>
        <begin position="1"/>
        <end position="25"/>
    </location>
</feature>
<dbReference type="InterPro" id="IPR025419">
    <property type="entry name" value="DUF4142"/>
</dbReference>